<accession>A0A2W4R3Z8</accession>
<feature type="transmembrane region" description="Helical" evidence="1">
    <location>
        <begin position="12"/>
        <end position="35"/>
    </location>
</feature>
<comment type="caution">
    <text evidence="2">The sequence shown here is derived from an EMBL/GenBank/DDBJ whole genome shotgun (WGS) entry which is preliminary data.</text>
</comment>
<dbReference type="AlphaFoldDB" id="A0A2W4R3Z8"/>
<organism evidence="2 3">
    <name type="scientific">Candidatus Methylumidiphilus alinenensis</name>
    <dbReference type="NCBI Taxonomy" id="2202197"/>
    <lineage>
        <taxon>Bacteria</taxon>
        <taxon>Pseudomonadati</taxon>
        <taxon>Pseudomonadota</taxon>
        <taxon>Gammaproteobacteria</taxon>
        <taxon>Methylococcales</taxon>
        <taxon>Candidatus Methylumidiphilus</taxon>
    </lineage>
</organism>
<name>A0A2W4R3Z8_9GAMM</name>
<feature type="transmembrane region" description="Helical" evidence="1">
    <location>
        <begin position="55"/>
        <end position="80"/>
    </location>
</feature>
<keyword evidence="1" id="KW-1133">Transmembrane helix</keyword>
<evidence type="ECO:0000313" key="3">
    <source>
        <dbReference type="Proteomes" id="UP000249396"/>
    </source>
</evidence>
<dbReference type="EMBL" id="QJPH01000310">
    <property type="protein sequence ID" value="PZN78975.1"/>
    <property type="molecule type" value="Genomic_DNA"/>
</dbReference>
<sequence>MSDELNLMHNKWWFPLYEFAVHVFVGTLIFIIIALPAVGLNVSIHYLSKLQVDPVVLLGLSVTEYCLFAADLVLFFVFIFSSVLKAGKKLWQ</sequence>
<evidence type="ECO:0000256" key="1">
    <source>
        <dbReference type="SAM" id="Phobius"/>
    </source>
</evidence>
<dbReference type="Proteomes" id="UP000249396">
    <property type="component" value="Unassembled WGS sequence"/>
</dbReference>
<keyword evidence="1" id="KW-0812">Transmembrane</keyword>
<evidence type="ECO:0000313" key="2">
    <source>
        <dbReference type="EMBL" id="PZN78975.1"/>
    </source>
</evidence>
<proteinExistence type="predicted"/>
<keyword evidence="1" id="KW-0472">Membrane</keyword>
<gene>
    <name evidence="2" type="ORF">DM484_11980</name>
</gene>
<protein>
    <submittedName>
        <fullName evidence="2">Uncharacterized protein</fullName>
    </submittedName>
</protein>
<reference evidence="2 3" key="1">
    <citation type="journal article" date="2018" name="Aquat. Microb. Ecol.">
        <title>Gammaproteobacterial methanotrophs dominate.</title>
        <authorList>
            <person name="Rissanen A.J."/>
            <person name="Saarenheimo J."/>
            <person name="Tiirola M."/>
            <person name="Peura S."/>
            <person name="Aalto S.L."/>
            <person name="Karvinen A."/>
            <person name="Nykanen H."/>
        </authorList>
    </citation>
    <scope>NUCLEOTIDE SEQUENCE [LARGE SCALE GENOMIC DNA]</scope>
    <source>
        <strain evidence="2">AMbin10</strain>
    </source>
</reference>